<dbReference type="GO" id="GO:0003676">
    <property type="term" value="F:nucleic acid binding"/>
    <property type="evidence" value="ECO:0007669"/>
    <property type="project" value="InterPro"/>
</dbReference>
<evidence type="ECO:0000313" key="3">
    <source>
        <dbReference type="Proteomes" id="UP001458880"/>
    </source>
</evidence>
<keyword evidence="2" id="KW-0540">Nuclease</keyword>
<keyword evidence="2" id="KW-0255">Endonuclease</keyword>
<dbReference type="Proteomes" id="UP001458880">
    <property type="component" value="Unassembled WGS sequence"/>
</dbReference>
<evidence type="ECO:0000313" key="2">
    <source>
        <dbReference type="EMBL" id="KAK9681155.1"/>
    </source>
</evidence>
<keyword evidence="3" id="KW-1185">Reference proteome</keyword>
<evidence type="ECO:0000259" key="1">
    <source>
        <dbReference type="Pfam" id="PF03184"/>
    </source>
</evidence>
<sequence length="138" mass="16368">MTSDIFERWINELDTQLLNKEKVKTINLQFFPPNATSKLQRLDQGIIRSFKDHYKRRLLKKIKYFREQHFSYNISQKTIKNCFKKADFGKEDEEEDITPLSQLRERLRDKETEELVVELRISAAGILLAFGTVMDSLP</sequence>
<dbReference type="AlphaFoldDB" id="A0AAW1HX62"/>
<protein>
    <submittedName>
        <fullName evidence="2">DDE superfamily endonuclease</fullName>
    </submittedName>
</protein>
<feature type="domain" description="DDE-1" evidence="1">
    <location>
        <begin position="18"/>
        <end position="80"/>
    </location>
</feature>
<gene>
    <name evidence="2" type="ORF">QE152_g38525</name>
</gene>
<accession>A0AAW1HX62</accession>
<comment type="caution">
    <text evidence="2">The sequence shown here is derived from an EMBL/GenBank/DDBJ whole genome shotgun (WGS) entry which is preliminary data.</text>
</comment>
<dbReference type="Pfam" id="PF03184">
    <property type="entry name" value="DDE_1"/>
    <property type="match status" value="1"/>
</dbReference>
<proteinExistence type="predicted"/>
<dbReference type="InterPro" id="IPR004875">
    <property type="entry name" value="DDE_SF_endonuclease_dom"/>
</dbReference>
<dbReference type="EMBL" id="JASPKY010000840">
    <property type="protein sequence ID" value="KAK9681155.1"/>
    <property type="molecule type" value="Genomic_DNA"/>
</dbReference>
<dbReference type="GO" id="GO:0004519">
    <property type="term" value="F:endonuclease activity"/>
    <property type="evidence" value="ECO:0007669"/>
    <property type="project" value="UniProtKB-KW"/>
</dbReference>
<keyword evidence="2" id="KW-0378">Hydrolase</keyword>
<name>A0AAW1HX62_POPJA</name>
<organism evidence="2 3">
    <name type="scientific">Popillia japonica</name>
    <name type="common">Japanese beetle</name>
    <dbReference type="NCBI Taxonomy" id="7064"/>
    <lineage>
        <taxon>Eukaryota</taxon>
        <taxon>Metazoa</taxon>
        <taxon>Ecdysozoa</taxon>
        <taxon>Arthropoda</taxon>
        <taxon>Hexapoda</taxon>
        <taxon>Insecta</taxon>
        <taxon>Pterygota</taxon>
        <taxon>Neoptera</taxon>
        <taxon>Endopterygota</taxon>
        <taxon>Coleoptera</taxon>
        <taxon>Polyphaga</taxon>
        <taxon>Scarabaeiformia</taxon>
        <taxon>Scarabaeidae</taxon>
        <taxon>Rutelinae</taxon>
        <taxon>Popillia</taxon>
    </lineage>
</organism>
<reference evidence="2 3" key="1">
    <citation type="journal article" date="2024" name="BMC Genomics">
        <title>De novo assembly and annotation of Popillia japonica's genome with initial clues to its potential as an invasive pest.</title>
        <authorList>
            <person name="Cucini C."/>
            <person name="Boschi S."/>
            <person name="Funari R."/>
            <person name="Cardaioli E."/>
            <person name="Iannotti N."/>
            <person name="Marturano G."/>
            <person name="Paoli F."/>
            <person name="Bruttini M."/>
            <person name="Carapelli A."/>
            <person name="Frati F."/>
            <person name="Nardi F."/>
        </authorList>
    </citation>
    <scope>NUCLEOTIDE SEQUENCE [LARGE SCALE GENOMIC DNA]</scope>
    <source>
        <strain evidence="2">DMR45628</strain>
    </source>
</reference>